<gene>
    <name evidence="2" type="ORF">DAMO_2011</name>
</gene>
<reference evidence="2 3" key="1">
    <citation type="journal article" date="2010" name="Nature">
        <title>Nitrite-driven anaerobic methane oxidation by oxygenic bacteria.</title>
        <authorList>
            <person name="Ettwig K.F."/>
            <person name="Butler M.K."/>
            <person name="Le Paslier D."/>
            <person name="Pelletier E."/>
            <person name="Mangenot S."/>
            <person name="Kuypers M.M.M."/>
            <person name="Schreiber F."/>
            <person name="Dutilh B.E."/>
            <person name="Zedelius J."/>
            <person name="de Beer D."/>
            <person name="Gloerich J."/>
            <person name="Wessels H.J.C.T."/>
            <person name="van Allen T."/>
            <person name="Luesken F."/>
            <person name="Wu M."/>
            <person name="van de Pas-Schoonen K.T."/>
            <person name="Op den Camp H.J.M."/>
            <person name="Janssen-Megens E.M."/>
            <person name="Francoijs K-J."/>
            <person name="Stunnenberg H."/>
            <person name="Weissenbach J."/>
            <person name="Jetten M.S.M."/>
            <person name="Strous M."/>
        </authorList>
    </citation>
    <scope>NUCLEOTIDE SEQUENCE [LARGE SCALE GENOMIC DNA]</scope>
</reference>
<dbReference type="AlphaFoldDB" id="D5MH30"/>
<accession>D5MH30</accession>
<feature type="region of interest" description="Disordered" evidence="1">
    <location>
        <begin position="50"/>
        <end position="70"/>
    </location>
</feature>
<proteinExistence type="predicted"/>
<protein>
    <submittedName>
        <fullName evidence="2">Uncharacterized protein</fullName>
    </submittedName>
</protein>
<dbReference type="EMBL" id="FP565575">
    <property type="protein sequence ID" value="CBE69061.1"/>
    <property type="molecule type" value="Genomic_DNA"/>
</dbReference>
<organism evidence="2 3">
    <name type="scientific">Methylomirabilis oxygeniifera</name>
    <dbReference type="NCBI Taxonomy" id="671143"/>
    <lineage>
        <taxon>Bacteria</taxon>
        <taxon>Candidatus Methylomirabilota</taxon>
        <taxon>Candidatus Methylomirabilia</taxon>
        <taxon>Candidatus Methylomirabilales</taxon>
        <taxon>Candidatus Methylomirabilaceae</taxon>
        <taxon>Candidatus Methylomirabilis</taxon>
    </lineage>
</organism>
<sequence length="160" mass="17845">MLEACIGPHCHRVEPSADGGFDGTLAASLTSARKVNCSRRGEVFMDKMEDNTEDLREEDAGIKDEGGKEDTEVPERLLIFRPSCGRSQHRAAVKALTEILSAFDHCGVEVVEGEEEMPRNLDRMIHKWAFQELVELEFGQDIVETLVLLNTMNSGVIRLT</sequence>
<dbReference type="HOGENOM" id="CLU_1649025_0_0_0"/>
<evidence type="ECO:0000256" key="1">
    <source>
        <dbReference type="SAM" id="MobiDB-lite"/>
    </source>
</evidence>
<dbReference type="KEGG" id="mox:DAMO_2011"/>
<name>D5MH30_METO1</name>
<evidence type="ECO:0000313" key="2">
    <source>
        <dbReference type="EMBL" id="CBE69061.1"/>
    </source>
</evidence>
<evidence type="ECO:0000313" key="3">
    <source>
        <dbReference type="Proteomes" id="UP000006898"/>
    </source>
</evidence>
<dbReference type="Proteomes" id="UP000006898">
    <property type="component" value="Chromosome"/>
</dbReference>